<dbReference type="AlphaFoldDB" id="A0A2P6V4W8"/>
<dbReference type="GO" id="GO:2001070">
    <property type="term" value="F:starch binding"/>
    <property type="evidence" value="ECO:0007669"/>
    <property type="project" value="TreeGrafter"/>
</dbReference>
<evidence type="ECO:0000259" key="2">
    <source>
        <dbReference type="PROSITE" id="PS50056"/>
    </source>
</evidence>
<evidence type="ECO:0000313" key="4">
    <source>
        <dbReference type="Proteomes" id="UP000239649"/>
    </source>
</evidence>
<organism evidence="3 4">
    <name type="scientific">Micractinium conductrix</name>
    <dbReference type="NCBI Taxonomy" id="554055"/>
    <lineage>
        <taxon>Eukaryota</taxon>
        <taxon>Viridiplantae</taxon>
        <taxon>Chlorophyta</taxon>
        <taxon>core chlorophytes</taxon>
        <taxon>Trebouxiophyceae</taxon>
        <taxon>Chlorellales</taxon>
        <taxon>Chlorellaceae</taxon>
        <taxon>Chlorella clade</taxon>
        <taxon>Micractinium</taxon>
    </lineage>
</organism>
<evidence type="ECO:0000256" key="1">
    <source>
        <dbReference type="ARBA" id="ARBA00022801"/>
    </source>
</evidence>
<dbReference type="Pfam" id="PF13911">
    <property type="entry name" value="AhpC-TSA_2"/>
    <property type="match status" value="1"/>
</dbReference>
<dbReference type="InterPro" id="IPR000387">
    <property type="entry name" value="Tyr_Pase_dom"/>
</dbReference>
<dbReference type="SUPFAM" id="SSF52799">
    <property type="entry name" value="(Phosphotyrosine protein) phosphatases II"/>
    <property type="match status" value="1"/>
</dbReference>
<dbReference type="PROSITE" id="PS50056">
    <property type="entry name" value="TYR_PHOSPHATASE_2"/>
    <property type="match status" value="1"/>
</dbReference>
<keyword evidence="4" id="KW-1185">Reference proteome</keyword>
<comment type="caution">
    <text evidence="3">The sequence shown here is derived from an EMBL/GenBank/DDBJ whole genome shotgun (WGS) entry which is preliminary data.</text>
</comment>
<dbReference type="InterPro" id="IPR057023">
    <property type="entry name" value="PTP-SAK"/>
</dbReference>
<keyword evidence="1" id="KW-0378">Hydrolase</keyword>
<feature type="domain" description="Tyrosine specific protein phosphatases" evidence="2">
    <location>
        <begin position="121"/>
        <end position="175"/>
    </location>
</feature>
<dbReference type="InterPro" id="IPR029021">
    <property type="entry name" value="Prot-tyrosine_phosphatase-like"/>
</dbReference>
<evidence type="ECO:0000313" key="3">
    <source>
        <dbReference type="EMBL" id="PSC69127.1"/>
    </source>
</evidence>
<name>A0A2P6V4W8_9CHLO</name>
<dbReference type="PANTHER" id="PTHR46642">
    <property type="entry name" value="DUAL SPECIFICITY PHOSPHATASE, SUBGROUP, CATALYTIC DOMAIN"/>
    <property type="match status" value="1"/>
</dbReference>
<dbReference type="STRING" id="554055.A0A2P6V4W8"/>
<dbReference type="Gene3D" id="3.90.190.10">
    <property type="entry name" value="Protein tyrosine phosphatase superfamily"/>
    <property type="match status" value="1"/>
</dbReference>
<dbReference type="InterPro" id="IPR032801">
    <property type="entry name" value="PXL2A/B/C"/>
</dbReference>
<dbReference type="Pfam" id="PF22784">
    <property type="entry name" value="PTP-SAK"/>
    <property type="match status" value="1"/>
</dbReference>
<dbReference type="GO" id="GO:0005983">
    <property type="term" value="P:starch catabolic process"/>
    <property type="evidence" value="ECO:0007669"/>
    <property type="project" value="TreeGrafter"/>
</dbReference>
<reference evidence="3 4" key="1">
    <citation type="journal article" date="2018" name="Plant J.">
        <title>Genome sequences of Chlorella sorokiniana UTEX 1602 and Micractinium conductrix SAG 241.80: implications to maltose excretion by a green alga.</title>
        <authorList>
            <person name="Arriola M.B."/>
            <person name="Velmurugan N."/>
            <person name="Zhang Y."/>
            <person name="Plunkett M.H."/>
            <person name="Hondzo H."/>
            <person name="Barney B.M."/>
        </authorList>
    </citation>
    <scope>NUCLEOTIDE SEQUENCE [LARGE SCALE GENOMIC DNA]</scope>
    <source>
        <strain evidence="3 4">SAG 241.80</strain>
    </source>
</reference>
<sequence length="493" mass="50897">MYAATVPARTFALRSPAPRSYARPSVRAMAAASEPTINFDRVSDSIVVGSCLRNAADAQKAKEAGVAVVFSLQDATDLSAQGIDADAVAAACEAAGVKHVRCPTGDADEVEFRSKLPGAVAAFASAIAAAGAAGGTAYAHCNGGRGRAPTISTAYLFWLGGMSLADAAATMTAGRKSQPKMGVISGATADLLGLDGEASELSGEQRAGVEVKLKAMILAGGRRGAAARRPAVCSAAPAAGTDFEALQTHSVYSAATGEKVQLSSLWPQGSRCVVACLTHFADLSSIELAQKLLPALSQLQAAGVGFVAVGLGEPEKARRFSELLGFPLDCLYADPTGELYTALGFSPGFLPEANVSAYAKLLPMLAGIGSPGTLQEVLRGYFGDRNSKPVFSGASNLFDVLGSGYQRPFELATLRLFNMQLVLTHWKELAPVDERLLTQQGGVLVFEGSTTMYKHSDAGILRIADVEEVLAAALPAGAATEALPAQVQRGLMG</sequence>
<dbReference type="PANTHER" id="PTHR46642:SF3">
    <property type="entry name" value="PHOSPHOGLUCAN PHOSPHATASE DSP4, CHLOROPLASTIC"/>
    <property type="match status" value="1"/>
</dbReference>
<accession>A0A2P6V4W8</accession>
<dbReference type="Proteomes" id="UP000239649">
    <property type="component" value="Unassembled WGS sequence"/>
</dbReference>
<proteinExistence type="predicted"/>
<dbReference type="EMBL" id="LHPF02000029">
    <property type="protein sequence ID" value="PSC69127.1"/>
    <property type="molecule type" value="Genomic_DNA"/>
</dbReference>
<dbReference type="InterPro" id="IPR052832">
    <property type="entry name" value="Starch-Glucan_Phosphatase"/>
</dbReference>
<protein>
    <recommendedName>
        <fullName evidence="2">Tyrosine specific protein phosphatases domain-containing protein</fullName>
    </recommendedName>
</protein>
<gene>
    <name evidence="3" type="ORF">C2E20_7298</name>
</gene>
<dbReference type="GO" id="GO:0009507">
    <property type="term" value="C:chloroplast"/>
    <property type="evidence" value="ECO:0007669"/>
    <property type="project" value="TreeGrafter"/>
</dbReference>
<dbReference type="GO" id="GO:0019203">
    <property type="term" value="F:carbohydrate phosphatase activity"/>
    <property type="evidence" value="ECO:0007669"/>
    <property type="project" value="TreeGrafter"/>
</dbReference>
<dbReference type="OrthoDB" id="40334at2759"/>